<feature type="domain" description="TRAM" evidence="8">
    <location>
        <begin position="71"/>
        <end position="134"/>
    </location>
</feature>
<keyword evidence="2" id="KW-0004">4Fe-4S</keyword>
<dbReference type="InterPro" id="IPR058240">
    <property type="entry name" value="rSAM_sf"/>
</dbReference>
<evidence type="ECO:0000313" key="10">
    <source>
        <dbReference type="EMBL" id="SUM32839.1"/>
    </source>
</evidence>
<evidence type="ECO:0000256" key="7">
    <source>
        <dbReference type="ARBA" id="ARBA00033765"/>
    </source>
</evidence>
<dbReference type="STRING" id="1293.SH09_06515"/>
<dbReference type="GO" id="GO:0035597">
    <property type="term" value="F:tRNA-2-methylthio-N(6)-dimethylallyladenosine(37) synthase activity"/>
    <property type="evidence" value="ECO:0007669"/>
    <property type="project" value="UniProtKB-EC"/>
</dbReference>
<evidence type="ECO:0000256" key="1">
    <source>
        <dbReference type="ARBA" id="ARBA00003234"/>
    </source>
</evidence>
<name>A0A380FGZ3_STAGA</name>
<evidence type="ECO:0000259" key="9">
    <source>
        <dbReference type="PROSITE" id="PS51918"/>
    </source>
</evidence>
<dbReference type="PANTHER" id="PTHR43020:SF2">
    <property type="entry name" value="MITOCHONDRIAL TRNA METHYLTHIOTRANSFERASE CDK5RAP1"/>
    <property type="match status" value="1"/>
</dbReference>
<evidence type="ECO:0000313" key="11">
    <source>
        <dbReference type="Proteomes" id="UP000255277"/>
    </source>
</evidence>
<dbReference type="PROSITE" id="PS51918">
    <property type="entry name" value="RADICAL_SAM"/>
    <property type="match status" value="1"/>
</dbReference>
<dbReference type="PANTHER" id="PTHR43020">
    <property type="entry name" value="CDK5 REGULATORY SUBUNIT-ASSOCIATED PROTEIN 1"/>
    <property type="match status" value="1"/>
</dbReference>
<dbReference type="Proteomes" id="UP000255277">
    <property type="component" value="Unassembled WGS sequence"/>
</dbReference>
<sequence>MGYPNETEAQFEETLTLYDEVEFEHAYTYIYSQRDGTPAAKMQDNVPMDVKKDRLQRLNQKVSQYSEAAMKPYEGQTVEVLCEGASKKDDTVLAGYTAKNKLVNFKAPKDMIGKIVEVQIDEAKQYSLNGTFIRESGKAVVTP</sequence>
<dbReference type="SUPFAM" id="SSF102114">
    <property type="entry name" value="Radical SAM enzymes"/>
    <property type="match status" value="1"/>
</dbReference>
<dbReference type="GO" id="GO:0005829">
    <property type="term" value="C:cytosol"/>
    <property type="evidence" value="ECO:0007669"/>
    <property type="project" value="TreeGrafter"/>
</dbReference>
<keyword evidence="5" id="KW-0408">Iron</keyword>
<evidence type="ECO:0000259" key="8">
    <source>
        <dbReference type="PROSITE" id="PS50926"/>
    </source>
</evidence>
<reference evidence="10 11" key="1">
    <citation type="submission" date="2018-06" db="EMBL/GenBank/DDBJ databases">
        <authorList>
            <consortium name="Pathogen Informatics"/>
            <person name="Doyle S."/>
        </authorList>
    </citation>
    <scope>NUCLEOTIDE SEQUENCE [LARGE SCALE GENOMIC DNA]</scope>
    <source>
        <strain evidence="10 11">NCTC12195</strain>
    </source>
</reference>
<dbReference type="GO" id="GO:0046872">
    <property type="term" value="F:metal ion binding"/>
    <property type="evidence" value="ECO:0007669"/>
    <property type="project" value="UniProtKB-KW"/>
</dbReference>
<evidence type="ECO:0000256" key="3">
    <source>
        <dbReference type="ARBA" id="ARBA00022691"/>
    </source>
</evidence>
<feature type="domain" description="Radical SAM core" evidence="9">
    <location>
        <begin position="1"/>
        <end position="68"/>
    </location>
</feature>
<keyword evidence="4" id="KW-0479">Metal-binding</keyword>
<dbReference type="PROSITE" id="PS50926">
    <property type="entry name" value="TRAM"/>
    <property type="match status" value="1"/>
</dbReference>
<proteinExistence type="predicted"/>
<keyword evidence="10" id="KW-0808">Transferase</keyword>
<evidence type="ECO:0000256" key="5">
    <source>
        <dbReference type="ARBA" id="ARBA00023004"/>
    </source>
</evidence>
<gene>
    <name evidence="10" type="primary">miaB_4</name>
    <name evidence="10" type="ORF">NCTC12195_02288</name>
</gene>
<dbReference type="AlphaFoldDB" id="A0A380FGZ3"/>
<evidence type="ECO:0000256" key="2">
    <source>
        <dbReference type="ARBA" id="ARBA00022485"/>
    </source>
</evidence>
<dbReference type="GO" id="GO:0051539">
    <property type="term" value="F:4 iron, 4 sulfur cluster binding"/>
    <property type="evidence" value="ECO:0007669"/>
    <property type="project" value="UniProtKB-KW"/>
</dbReference>
<accession>A0A380FGZ3</accession>
<dbReference type="EMBL" id="UHDK01000001">
    <property type="protein sequence ID" value="SUM32839.1"/>
    <property type="molecule type" value="Genomic_DNA"/>
</dbReference>
<comment type="function">
    <text evidence="1">Catalyzes the methylthiolation of N6-(dimethylallyl)adenosine (i(6)A), leading to the formation of 2-methylthio-N6-(dimethylallyl)adenosine (ms(2)i(6)A) at position 37 in tRNAs that read codons beginning with uridine.</text>
</comment>
<evidence type="ECO:0000256" key="4">
    <source>
        <dbReference type="ARBA" id="ARBA00022723"/>
    </source>
</evidence>
<dbReference type="InterPro" id="IPR023404">
    <property type="entry name" value="rSAM_horseshoe"/>
</dbReference>
<protein>
    <recommendedName>
        <fullName evidence="7">tRNA-2-methylthio-N(6)-dimethylallyladenosine synthase</fullName>
        <ecNumber evidence="7">2.8.4.3</ecNumber>
    </recommendedName>
</protein>
<dbReference type="Gene3D" id="3.80.30.20">
    <property type="entry name" value="tm_1862 like domain"/>
    <property type="match status" value="1"/>
</dbReference>
<keyword evidence="6" id="KW-0411">Iron-sulfur</keyword>
<dbReference type="Pfam" id="PF01938">
    <property type="entry name" value="TRAM"/>
    <property type="match status" value="1"/>
</dbReference>
<dbReference type="EC" id="2.8.4.3" evidence="7"/>
<evidence type="ECO:0000256" key="6">
    <source>
        <dbReference type="ARBA" id="ARBA00023014"/>
    </source>
</evidence>
<organism evidence="10 11">
    <name type="scientific">Staphylococcus gallinarum</name>
    <dbReference type="NCBI Taxonomy" id="1293"/>
    <lineage>
        <taxon>Bacteria</taxon>
        <taxon>Bacillati</taxon>
        <taxon>Bacillota</taxon>
        <taxon>Bacilli</taxon>
        <taxon>Bacillales</taxon>
        <taxon>Staphylococcaceae</taxon>
        <taxon>Staphylococcus</taxon>
    </lineage>
</organism>
<dbReference type="InterPro" id="IPR007197">
    <property type="entry name" value="rSAM"/>
</dbReference>
<keyword evidence="3" id="KW-0949">S-adenosyl-L-methionine</keyword>
<dbReference type="InterPro" id="IPR002792">
    <property type="entry name" value="TRAM_dom"/>
</dbReference>